<feature type="region of interest" description="Disordered" evidence="1">
    <location>
        <begin position="1"/>
        <end position="20"/>
    </location>
</feature>
<comment type="caution">
    <text evidence="2">The sequence shown here is derived from an EMBL/GenBank/DDBJ whole genome shotgun (WGS) entry which is preliminary data.</text>
</comment>
<dbReference type="RefSeq" id="XP_037190203.1">
    <property type="nucleotide sequence ID" value="XM_037338140.1"/>
</dbReference>
<reference evidence="2 3" key="1">
    <citation type="journal article" date="2020" name="Phytopathology">
        <title>A high-quality genome resource of Botrytis fragariae, a new and rapidly spreading fungal pathogen causing strawberry gray mold in the U.S.A.</title>
        <authorList>
            <person name="Wu Y."/>
            <person name="Saski C.A."/>
            <person name="Schnabel G."/>
            <person name="Xiao S."/>
            <person name="Hu M."/>
        </authorList>
    </citation>
    <scope>NUCLEOTIDE SEQUENCE [LARGE SCALE GENOMIC DNA]</scope>
    <source>
        <strain evidence="2 3">BVB16</strain>
    </source>
</reference>
<evidence type="ECO:0000256" key="1">
    <source>
        <dbReference type="SAM" id="MobiDB-lite"/>
    </source>
</evidence>
<sequence length="114" mass="13337">MITAAAHRETSRVDGNNHDSNNRIVLIHDSRLIHYTLLSIHKLNTFVSLHRSISSDNNHLTRSHNLTHYLKIKYPVLKEARYYKLMESKTSDARKQCLEFEAKKNRAFATMEET</sequence>
<accession>A0A8H6AP67</accession>
<dbReference type="EMBL" id="JABFCT010000012">
    <property type="protein sequence ID" value="KAF5871256.1"/>
    <property type="molecule type" value="Genomic_DNA"/>
</dbReference>
<name>A0A8H6AP67_9HELO</name>
<dbReference type="GeneID" id="59261832"/>
<dbReference type="Proteomes" id="UP000531561">
    <property type="component" value="Unassembled WGS sequence"/>
</dbReference>
<organism evidence="2 3">
    <name type="scientific">Botrytis fragariae</name>
    <dbReference type="NCBI Taxonomy" id="1964551"/>
    <lineage>
        <taxon>Eukaryota</taxon>
        <taxon>Fungi</taxon>
        <taxon>Dikarya</taxon>
        <taxon>Ascomycota</taxon>
        <taxon>Pezizomycotina</taxon>
        <taxon>Leotiomycetes</taxon>
        <taxon>Helotiales</taxon>
        <taxon>Sclerotiniaceae</taxon>
        <taxon>Botrytis</taxon>
    </lineage>
</organism>
<dbReference type="OrthoDB" id="3535840at2759"/>
<keyword evidence="3" id="KW-1185">Reference proteome</keyword>
<gene>
    <name evidence="2" type="ORF">Bfra_007771</name>
</gene>
<dbReference type="AlphaFoldDB" id="A0A8H6AP67"/>
<evidence type="ECO:0000313" key="3">
    <source>
        <dbReference type="Proteomes" id="UP000531561"/>
    </source>
</evidence>
<evidence type="ECO:0000313" key="2">
    <source>
        <dbReference type="EMBL" id="KAF5871256.1"/>
    </source>
</evidence>
<proteinExistence type="predicted"/>
<protein>
    <submittedName>
        <fullName evidence="2">Uncharacterized protein</fullName>
    </submittedName>
</protein>